<gene>
    <name evidence="3" type="ORF">BGZ99_009577</name>
</gene>
<name>A0A9P6R8I4_9FUNG</name>
<sequence>MEKQFQILFTQNYELHEYPIPRHFIILPKESHWQDFARNLVSKTFRLHFLCEGDAHTGCEAEESSHKIHLANHEGYDIEKLPAFVQKYRSHLLTMLQIVKHSLIVAEFAVPALQHFKLVHNLEMAASHLTSTRKAFGALVNESISFVKDHPGNNDNIISVPTHPVDLRRSPGINGFLLRQLESFLSLNDRDRVLGNLYRIPTKTGHIKWVCRDYYNRNFPKPPAVIRRLSQLHTFTTDNGGAFVEEKGMVKVELDSESRADEFYDLIEGLECIIELRITLEWTVTTHNLQNLCEVIANSNIVQLELSGCGKAEATSGIDSSLFRPLLDLMLNGKIQIMVLQKVYHRDFLYVNGSGVSVTSKLRELTFTDLSTVDDGVIPTLPGIVGFCLSLTTLSVKSEFAHDVLSQILRDPLRFIHLKTLVMHETGKCHYHLVVRLSRGKIRSIEVMRLSSGSWEADGLYRLLSGGHITKLGVLLDGVEAHGNQCIEILRYNPKVLEFHLFIPELCASAVYWVITSMHEFHAKQQSIPQYQIKIHCDTHPEVVSCALDFNEDSRTFSISTHIQLIPQVYNMDNLIELVLEFGWSVTRLDFRSYFNRKLALALASSVMDGNTSHLECLLLDPARLISKDDFDCIDRILRQSKHLTNFSAVLRMDDNNWKAGAIWLFGAYREILTGLMLEGAKGVIWNGEMAKLFPSRSELKNLEALSLKRVDTAMDVKLFAKWVTGMISNPSPCRTWSKPFTRGESPSSSSNSSDRTHLKLIELESITLDEDRWETIFESMDYTGLEKLTLIDNKLSSKQLELLMECIAKFADDDTELPLEELNIGGYVDDWQWYLLEENLMSLTKRAPKQLQQLPEDMRPQLQQFHPSIYGLMDKTKISDPSIQLFQAHTPGDISTVSKARSIHTRFDSSGGQHFVLWKDIQNVFPHAKYVLDSDNIVNFIRDEDLNDGLSISLHNFDKNEHSPASKSKQGLVSTLEADFAKPEQHLNLIKPSASKLYAEGSAEYNTFSMEPSTSNIHVVPNRELERDGGGGKQQDDTEENIHVDELLDETNQGGIPQEVDHIKQLIHLEQLQTSAILEHLRKEYKELELELQAMEEHRFNSERRALLNVADMQRRIITILDRTYELQDDPRPTLFIVLPSRSTTSNIRDRDPSPKFRLYFLCECSDVANSEDDTNSEDDFDSEDDVFSQGIHLVKHEGYDVKNSDEFFQKYGRYVLTMLQMVKYGFVATGVTVPALAHFKQIEGIDAIQQTLDISQMTIGSLIDDTIAFIEDQADNMIDGINMLAGSLGFYSYEVLEGADLRQLQSYLEVNDSNRVLGNLCRIVNSEGHVKWVCRDHCSDPAVNETMVLQLKLHVDPIKEAIPQNPATTSNVSEVDSYHAEQEIYRLHKPIDSKRVVLRDLKTSGDDDFGKYPRPLVSIKKTTPSVTDLGDVPIYSAEYFSTLHVKDKKDEMMDLLDAFLALQHTLPELQLEAVKSNSAEEADAKTEAKSEVQLQGQVQLQDQDQVKPSNLTEIKRSKEPLVREEGEKPPSDPESVIEQKPEISRCPLTTNCLGDGDKVEHVKDDNLIPDVQHIAQEDNQNSGLVTEEEVSNATLNDPTACCTQLKEPTKKDSLAGIDVGKEEEEGEEEVEEEVGEEETTYCDVIVLRRR</sequence>
<feature type="compositionally biased region" description="Basic and acidic residues" evidence="2">
    <location>
        <begin position="1515"/>
        <end position="1542"/>
    </location>
</feature>
<feature type="region of interest" description="Disordered" evidence="2">
    <location>
        <begin position="1615"/>
        <end position="1640"/>
    </location>
</feature>
<accession>A0A9P6R8I4</accession>
<keyword evidence="1" id="KW-0175">Coiled coil</keyword>
<reference evidence="3" key="1">
    <citation type="journal article" date="2020" name="Fungal Divers.">
        <title>Resolving the Mortierellaceae phylogeny through synthesis of multi-gene phylogenetics and phylogenomics.</title>
        <authorList>
            <person name="Vandepol N."/>
            <person name="Liber J."/>
            <person name="Desiro A."/>
            <person name="Na H."/>
            <person name="Kennedy M."/>
            <person name="Barry K."/>
            <person name="Grigoriev I.V."/>
            <person name="Miller A.N."/>
            <person name="O'Donnell K."/>
            <person name="Stajich J.E."/>
            <person name="Bonito G."/>
        </authorList>
    </citation>
    <scope>NUCLEOTIDE SEQUENCE</scope>
    <source>
        <strain evidence="3">REB-010B</strain>
    </source>
</reference>
<evidence type="ECO:0000256" key="2">
    <source>
        <dbReference type="SAM" id="MobiDB-lite"/>
    </source>
</evidence>
<dbReference type="OrthoDB" id="2314558at2759"/>
<evidence type="ECO:0000313" key="3">
    <source>
        <dbReference type="EMBL" id="KAG0312342.1"/>
    </source>
</evidence>
<evidence type="ECO:0000313" key="4">
    <source>
        <dbReference type="Proteomes" id="UP000738325"/>
    </source>
</evidence>
<organism evidence="3 4">
    <name type="scientific">Dissophora globulifera</name>
    <dbReference type="NCBI Taxonomy" id="979702"/>
    <lineage>
        <taxon>Eukaryota</taxon>
        <taxon>Fungi</taxon>
        <taxon>Fungi incertae sedis</taxon>
        <taxon>Mucoromycota</taxon>
        <taxon>Mortierellomycotina</taxon>
        <taxon>Mortierellomycetes</taxon>
        <taxon>Mortierellales</taxon>
        <taxon>Mortierellaceae</taxon>
        <taxon>Dissophora</taxon>
    </lineage>
</organism>
<comment type="caution">
    <text evidence="3">The sequence shown here is derived from an EMBL/GenBank/DDBJ whole genome shotgun (WGS) entry which is preliminary data.</text>
</comment>
<proteinExistence type="predicted"/>
<feature type="coiled-coil region" evidence="1">
    <location>
        <begin position="1079"/>
        <end position="1106"/>
    </location>
</feature>
<keyword evidence="4" id="KW-1185">Reference proteome</keyword>
<evidence type="ECO:0000256" key="1">
    <source>
        <dbReference type="SAM" id="Coils"/>
    </source>
</evidence>
<feature type="compositionally biased region" description="Low complexity" evidence="2">
    <location>
        <begin position="1494"/>
        <end position="1505"/>
    </location>
</feature>
<dbReference type="EMBL" id="JAAAIP010000822">
    <property type="protein sequence ID" value="KAG0312342.1"/>
    <property type="molecule type" value="Genomic_DNA"/>
</dbReference>
<protein>
    <submittedName>
        <fullName evidence="3">Uncharacterized protein</fullName>
    </submittedName>
</protein>
<feature type="compositionally biased region" description="Acidic residues" evidence="2">
    <location>
        <begin position="1623"/>
        <end position="1640"/>
    </location>
</feature>
<feature type="region of interest" description="Disordered" evidence="2">
    <location>
        <begin position="1479"/>
        <end position="1542"/>
    </location>
</feature>
<dbReference type="Proteomes" id="UP000738325">
    <property type="component" value="Unassembled WGS sequence"/>
</dbReference>